<dbReference type="AlphaFoldDB" id="A0A2S7TY36"/>
<accession>A0A2S7TY36</accession>
<name>A0A2S7TY36_9BACT</name>
<evidence type="ECO:0000259" key="1">
    <source>
        <dbReference type="Pfam" id="PF11412"/>
    </source>
</evidence>
<dbReference type="EMBL" id="MQWA01000001">
    <property type="protein sequence ID" value="PQJ27131.1"/>
    <property type="molecule type" value="Genomic_DNA"/>
</dbReference>
<keyword evidence="3" id="KW-1185">Reference proteome</keyword>
<dbReference type="InterPro" id="IPR028250">
    <property type="entry name" value="DsbDN"/>
</dbReference>
<dbReference type="Proteomes" id="UP000239907">
    <property type="component" value="Unassembled WGS sequence"/>
</dbReference>
<reference evidence="2 3" key="1">
    <citation type="submission" date="2016-12" db="EMBL/GenBank/DDBJ databases">
        <title>Study of bacterial adaptation to deep sea.</title>
        <authorList>
            <person name="Song J."/>
            <person name="Yoshizawa S."/>
            <person name="Kogure K."/>
        </authorList>
    </citation>
    <scope>NUCLEOTIDE SEQUENCE [LARGE SCALE GENOMIC DNA]</scope>
    <source>
        <strain evidence="2 3">SAORIC-165</strain>
    </source>
</reference>
<sequence>MLASTIGAKETKGLNLTLISENKSIQAGQPFTIGLHIQHHKGYHTYWQNPGVVGVPTNLSWTLPDGFTASAIRWPYPEQSVMADYPCHGYERDVTLLVTITPPKTFTKKQFTLTAKVSWMCCAMNCQLGFKTLAITLPVGAKSEVNSIYQLKFSKARKELPRSSAGIKCKLLSSAQQDVINLSFTLPVQQKPIYLFSSDGQLSSDQKQTFKLQQDGSYLLSIKRSNSPLKGTTSLPGVLKTNLGCVLVEPKYK</sequence>
<protein>
    <recommendedName>
        <fullName evidence="1">Thiol:disulfide interchange protein DsbD N-terminal domain-containing protein</fullName>
    </recommendedName>
</protein>
<evidence type="ECO:0000313" key="2">
    <source>
        <dbReference type="EMBL" id="PQJ27131.1"/>
    </source>
</evidence>
<comment type="caution">
    <text evidence="2">The sequence shown here is derived from an EMBL/GenBank/DDBJ whole genome shotgun (WGS) entry which is preliminary data.</text>
</comment>
<proteinExistence type="predicted"/>
<organism evidence="2 3">
    <name type="scientific">Rubritalea profundi</name>
    <dbReference type="NCBI Taxonomy" id="1658618"/>
    <lineage>
        <taxon>Bacteria</taxon>
        <taxon>Pseudomonadati</taxon>
        <taxon>Verrucomicrobiota</taxon>
        <taxon>Verrucomicrobiia</taxon>
        <taxon>Verrucomicrobiales</taxon>
        <taxon>Rubritaleaceae</taxon>
        <taxon>Rubritalea</taxon>
    </lineage>
</organism>
<dbReference type="Pfam" id="PF11412">
    <property type="entry name" value="DsbD_N"/>
    <property type="match status" value="1"/>
</dbReference>
<feature type="domain" description="Thiol:disulfide interchange protein DsbD N-terminal" evidence="1">
    <location>
        <begin position="25"/>
        <end position="128"/>
    </location>
</feature>
<gene>
    <name evidence="2" type="ORF">BSZ32_00525</name>
</gene>
<evidence type="ECO:0000313" key="3">
    <source>
        <dbReference type="Proteomes" id="UP000239907"/>
    </source>
</evidence>